<protein>
    <submittedName>
        <fullName evidence="2">F-boxkelch-repeat protein</fullName>
    </submittedName>
</protein>
<proteinExistence type="predicted"/>
<dbReference type="CDD" id="cd22157">
    <property type="entry name" value="F-box_AtFBW1-like"/>
    <property type="match status" value="1"/>
</dbReference>
<comment type="caution">
    <text evidence="2">The sequence shown here is derived from an EMBL/GenBank/DDBJ whole genome shotgun (WGS) entry which is preliminary data.</text>
</comment>
<dbReference type="Pfam" id="PF00646">
    <property type="entry name" value="F-box"/>
    <property type="match status" value="1"/>
</dbReference>
<dbReference type="Gramene" id="OIT38635">
    <property type="protein sequence ID" value="OIT38635"/>
    <property type="gene ID" value="A4A49_65539"/>
</dbReference>
<keyword evidence="3" id="KW-1185">Reference proteome</keyword>
<dbReference type="PANTHER" id="PTHR31672:SF13">
    <property type="entry name" value="F-BOX PROTEIN CPR30-LIKE"/>
    <property type="match status" value="1"/>
</dbReference>
<dbReference type="SMART" id="SM00256">
    <property type="entry name" value="FBOX"/>
    <property type="match status" value="1"/>
</dbReference>
<dbReference type="InterPro" id="IPR017451">
    <property type="entry name" value="F-box-assoc_interact_dom"/>
</dbReference>
<reference evidence="2" key="1">
    <citation type="submission" date="2016-11" db="EMBL/GenBank/DDBJ databases">
        <title>The genome of Nicotiana attenuata.</title>
        <authorList>
            <person name="Xu S."/>
            <person name="Brockmoeller T."/>
            <person name="Gaquerel E."/>
            <person name="Navarro A."/>
            <person name="Kuhl H."/>
            <person name="Gase K."/>
            <person name="Ling Z."/>
            <person name="Zhou W."/>
            <person name="Kreitzer C."/>
            <person name="Stanke M."/>
            <person name="Tang H."/>
            <person name="Lyons E."/>
            <person name="Pandey P."/>
            <person name="Pandey S.P."/>
            <person name="Timmermann B."/>
            <person name="Baldwin I.T."/>
        </authorList>
    </citation>
    <scope>NUCLEOTIDE SEQUENCE [LARGE SCALE GENOMIC DNA]</scope>
    <source>
        <strain evidence="2">UT</strain>
    </source>
</reference>
<dbReference type="InterPro" id="IPR001810">
    <property type="entry name" value="F-box_dom"/>
</dbReference>
<dbReference type="EMBL" id="MJEQ01000187">
    <property type="protein sequence ID" value="OIT38635.1"/>
    <property type="molecule type" value="Genomic_DNA"/>
</dbReference>
<gene>
    <name evidence="2" type="ORF">A4A49_65539</name>
</gene>
<evidence type="ECO:0000313" key="3">
    <source>
        <dbReference type="Proteomes" id="UP000187609"/>
    </source>
</evidence>
<feature type="domain" description="F-box" evidence="1">
    <location>
        <begin position="6"/>
        <end position="46"/>
    </location>
</feature>
<accession>A0A314LAJ3</accession>
<organism evidence="2 3">
    <name type="scientific">Nicotiana attenuata</name>
    <name type="common">Coyote tobacco</name>
    <dbReference type="NCBI Taxonomy" id="49451"/>
    <lineage>
        <taxon>Eukaryota</taxon>
        <taxon>Viridiplantae</taxon>
        <taxon>Streptophyta</taxon>
        <taxon>Embryophyta</taxon>
        <taxon>Tracheophyta</taxon>
        <taxon>Spermatophyta</taxon>
        <taxon>Magnoliopsida</taxon>
        <taxon>eudicotyledons</taxon>
        <taxon>Gunneridae</taxon>
        <taxon>Pentapetalae</taxon>
        <taxon>asterids</taxon>
        <taxon>lamiids</taxon>
        <taxon>Solanales</taxon>
        <taxon>Solanaceae</taxon>
        <taxon>Nicotianoideae</taxon>
        <taxon>Nicotianeae</taxon>
        <taxon>Nicotiana</taxon>
    </lineage>
</organism>
<dbReference type="InterPro" id="IPR050796">
    <property type="entry name" value="SCF_F-box_component"/>
</dbReference>
<dbReference type="SUPFAM" id="SSF81383">
    <property type="entry name" value="F-box domain"/>
    <property type="match status" value="1"/>
</dbReference>
<feature type="non-terminal residue" evidence="2">
    <location>
        <position position="1"/>
    </location>
</feature>
<dbReference type="Pfam" id="PF08268">
    <property type="entry name" value="FBA_3"/>
    <property type="match status" value="1"/>
</dbReference>
<dbReference type="NCBIfam" id="TIGR01640">
    <property type="entry name" value="F_box_assoc_1"/>
    <property type="match status" value="1"/>
</dbReference>
<dbReference type="Proteomes" id="UP000187609">
    <property type="component" value="Unassembled WGS sequence"/>
</dbReference>
<dbReference type="STRING" id="49451.A0A314LAJ3"/>
<evidence type="ECO:0000313" key="2">
    <source>
        <dbReference type="EMBL" id="OIT38635.1"/>
    </source>
</evidence>
<sequence length="393" mass="45582">ATGIQFQDDIVMEILSRLSVRSLLQFKCVSKSWLALISDPYFKMKHLTKNNHKLLVCQSWLESVDMEPTIKFSFYSSPLSNAQELNCFSKYVQELDCHSTFKPLECQLFCCFNGLVVLGFYSKFDQQLFLWNPSTRESTLLPHFEFTRLCTMFGLGYDVTSDGYKLLKWTMLKGGQSIEILSLKSGSWRKICYYPTTIAICPRWGQKLTIYPYRNENWYMDTMVFVHGAFHWLGKTMSRTYHLVSFIFSNEVYGEIPLLEQMHITNEDVLSNYGLLLVEGMVCVSSTHKHQGWGTFKLWVMKDYGIKESWIVLFTIRLGNIVYGKLKHRFANGEVLLYLFETLASAPWTNRMVTFGHTALRTSTGPFGFWPKYFRVHDGIAYTEGLISPKSLI</sequence>
<dbReference type="PANTHER" id="PTHR31672">
    <property type="entry name" value="BNACNNG10540D PROTEIN"/>
    <property type="match status" value="1"/>
</dbReference>
<name>A0A314LAJ3_NICAT</name>
<dbReference type="AlphaFoldDB" id="A0A314LAJ3"/>
<dbReference type="InterPro" id="IPR036047">
    <property type="entry name" value="F-box-like_dom_sf"/>
</dbReference>
<dbReference type="Gene3D" id="1.20.1280.50">
    <property type="match status" value="1"/>
</dbReference>
<evidence type="ECO:0000259" key="1">
    <source>
        <dbReference type="SMART" id="SM00256"/>
    </source>
</evidence>
<dbReference type="InterPro" id="IPR013187">
    <property type="entry name" value="F-box-assoc_dom_typ3"/>
</dbReference>